<accession>A0A0F9PT51</accession>
<organism evidence="2">
    <name type="scientific">marine sediment metagenome</name>
    <dbReference type="NCBI Taxonomy" id="412755"/>
    <lineage>
        <taxon>unclassified sequences</taxon>
        <taxon>metagenomes</taxon>
        <taxon>ecological metagenomes</taxon>
    </lineage>
</organism>
<proteinExistence type="predicted"/>
<evidence type="ECO:0000313" key="2">
    <source>
        <dbReference type="EMBL" id="KKN27917.1"/>
    </source>
</evidence>
<name>A0A0F9PT51_9ZZZZ</name>
<dbReference type="AlphaFoldDB" id="A0A0F9PT51"/>
<reference evidence="2" key="1">
    <citation type="journal article" date="2015" name="Nature">
        <title>Complex archaea that bridge the gap between prokaryotes and eukaryotes.</title>
        <authorList>
            <person name="Spang A."/>
            <person name="Saw J.H."/>
            <person name="Jorgensen S.L."/>
            <person name="Zaremba-Niedzwiedzka K."/>
            <person name="Martijn J."/>
            <person name="Lind A.E."/>
            <person name="van Eijk R."/>
            <person name="Schleper C."/>
            <person name="Guy L."/>
            <person name="Ettema T.J."/>
        </authorList>
    </citation>
    <scope>NUCLEOTIDE SEQUENCE</scope>
</reference>
<dbReference type="EMBL" id="LAZR01002605">
    <property type="protein sequence ID" value="KKN27917.1"/>
    <property type="molecule type" value="Genomic_DNA"/>
</dbReference>
<protein>
    <submittedName>
        <fullName evidence="2">Uncharacterized protein</fullName>
    </submittedName>
</protein>
<comment type="caution">
    <text evidence="2">The sequence shown here is derived from an EMBL/GenBank/DDBJ whole genome shotgun (WGS) entry which is preliminary data.</text>
</comment>
<sequence length="675" mass="76615">MPKDPLIDGLMGRAVGSGEEGFFTPKDRRILDWIKEAVREGDLINEADPVYSKMDQNQNYVLGQQLSTNRPQYLPNVVVNRTKKAIRTHVAALTDIRPLFGFKTKNTRFDAQAHLLNNLTLVWWLNSFVDLRISECAKYALTLGTGDMVVEFDPFYNDGDTRLLARDPRDTLAIRPSRTDTLQDWRGVILREAYSPGVLQSFYPDMDSSAFTPSEASLWSRVFTRFKRTTKMTTPVSTLDGLRSSKGPGSLFPEVGVVRVWLRDGQRNKNTNAVIMGFPGTDYAYKVEPGGKLYPRGRLIVATEKAITFDGPNPFWHGMFPIIRMKLDPWPWNFLGLPLTNDTKPMQDGINGIINNILTAFSQAVNRGLIFDAKAIPEGVYKRFDSRVPNYKLKVNPTLGQGVKLADTPVLPQWAFEFTNLLLNQFDDMTEMANLQQLMSLRQMPSADTIEKYYQALTPGLRLEGRLMEVFLREMAEMVKVNMFQYYTQEKRILILGDAGQQLQDFDFDPGNLIPSMAEGDDGYVPELDKKRSRDERAQHFHKLFAFYIKPNSMLSMHSQEEQMKYMQLSRQGYVDFWTLLERLEVPNVGRPPAVPLPDPDYKPEMQKDPQTGQPLPPAPPPMIVREPITITERLIAQKQLGIGQTVSPSGRKATGQEPPSLEQKSDGRTTITES</sequence>
<feature type="region of interest" description="Disordered" evidence="1">
    <location>
        <begin position="588"/>
        <end position="675"/>
    </location>
</feature>
<evidence type="ECO:0000256" key="1">
    <source>
        <dbReference type="SAM" id="MobiDB-lite"/>
    </source>
</evidence>
<gene>
    <name evidence="2" type="ORF">LCGC14_0859720</name>
</gene>